<dbReference type="InterPro" id="IPR023885">
    <property type="entry name" value="4Fe4S-binding_SPASM_dom"/>
</dbReference>
<name>A0A1H8ZB92_9LACT</name>
<keyword evidence="6" id="KW-0411">Iron-sulfur</keyword>
<dbReference type="OrthoDB" id="9808591at2"/>
<dbReference type="GO" id="GO:0051539">
    <property type="term" value="F:4 iron, 4 sulfur cluster binding"/>
    <property type="evidence" value="ECO:0007669"/>
    <property type="project" value="UniProtKB-KW"/>
</dbReference>
<comment type="cofactor">
    <cofactor evidence="1">
        <name>[4Fe-4S] cluster</name>
        <dbReference type="ChEBI" id="CHEBI:49883"/>
    </cofactor>
</comment>
<dbReference type="SMART" id="SM00729">
    <property type="entry name" value="Elp3"/>
    <property type="match status" value="1"/>
</dbReference>
<dbReference type="CDD" id="cd01335">
    <property type="entry name" value="Radical_SAM"/>
    <property type="match status" value="1"/>
</dbReference>
<evidence type="ECO:0000256" key="5">
    <source>
        <dbReference type="ARBA" id="ARBA00023004"/>
    </source>
</evidence>
<evidence type="ECO:0000256" key="3">
    <source>
        <dbReference type="ARBA" id="ARBA00022691"/>
    </source>
</evidence>
<dbReference type="InterPro" id="IPR006638">
    <property type="entry name" value="Elp3/MiaA/NifB-like_rSAM"/>
</dbReference>
<comment type="similarity">
    <text evidence="7">Belongs to the radical SAM superfamily. Anaerobic sulfatase-maturating enzyme family.</text>
</comment>
<dbReference type="EMBL" id="FOEN01000001">
    <property type="protein sequence ID" value="SEP61611.1"/>
    <property type="molecule type" value="Genomic_DNA"/>
</dbReference>
<dbReference type="InterPro" id="IPR007197">
    <property type="entry name" value="rSAM"/>
</dbReference>
<keyword evidence="10" id="KW-1185">Reference proteome</keyword>
<evidence type="ECO:0000313" key="9">
    <source>
        <dbReference type="EMBL" id="SEP61611.1"/>
    </source>
</evidence>
<dbReference type="InterPro" id="IPR000385">
    <property type="entry name" value="MoaA_NifB_PqqE_Fe-S-bd_CS"/>
</dbReference>
<dbReference type="STRING" id="89093.SAMN04488558_101205"/>
<gene>
    <name evidence="9" type="ORF">SAMN04488558_101205</name>
</gene>
<evidence type="ECO:0000313" key="10">
    <source>
        <dbReference type="Proteomes" id="UP000198833"/>
    </source>
</evidence>
<dbReference type="InterPro" id="IPR013785">
    <property type="entry name" value="Aldolase_TIM"/>
</dbReference>
<dbReference type="SFLD" id="SFLDS00029">
    <property type="entry name" value="Radical_SAM"/>
    <property type="match status" value="1"/>
</dbReference>
<dbReference type="Pfam" id="PF04055">
    <property type="entry name" value="Radical_SAM"/>
    <property type="match status" value="1"/>
</dbReference>
<evidence type="ECO:0000256" key="1">
    <source>
        <dbReference type="ARBA" id="ARBA00001966"/>
    </source>
</evidence>
<keyword evidence="3" id="KW-0949">S-adenosyl-L-methionine</keyword>
<dbReference type="GO" id="GO:0046872">
    <property type="term" value="F:metal ion binding"/>
    <property type="evidence" value="ECO:0007669"/>
    <property type="project" value="UniProtKB-KW"/>
</dbReference>
<dbReference type="GO" id="GO:0016491">
    <property type="term" value="F:oxidoreductase activity"/>
    <property type="evidence" value="ECO:0007669"/>
    <property type="project" value="InterPro"/>
</dbReference>
<keyword evidence="4" id="KW-0479">Metal-binding</keyword>
<reference evidence="9 10" key="1">
    <citation type="submission" date="2016-10" db="EMBL/GenBank/DDBJ databases">
        <authorList>
            <person name="de Groot N.N."/>
        </authorList>
    </citation>
    <scope>NUCLEOTIDE SEQUENCE [LARGE SCALE GENOMIC DNA]</scope>
    <source>
        <strain evidence="9 10">DSM 15695</strain>
    </source>
</reference>
<dbReference type="SFLD" id="SFLDG01067">
    <property type="entry name" value="SPASM/twitch_domain_containing"/>
    <property type="match status" value="1"/>
</dbReference>
<keyword evidence="2" id="KW-0004">4Fe-4S</keyword>
<evidence type="ECO:0000256" key="2">
    <source>
        <dbReference type="ARBA" id="ARBA00022485"/>
    </source>
</evidence>
<protein>
    <recommendedName>
        <fullName evidence="8">Radical SAM core domain-containing protein</fullName>
    </recommendedName>
</protein>
<dbReference type="SUPFAM" id="SSF102114">
    <property type="entry name" value="Radical SAM enzymes"/>
    <property type="match status" value="1"/>
</dbReference>
<evidence type="ECO:0000256" key="4">
    <source>
        <dbReference type="ARBA" id="ARBA00022723"/>
    </source>
</evidence>
<organism evidence="9 10">
    <name type="scientific">Ignavigranum ruoffiae</name>
    <dbReference type="NCBI Taxonomy" id="89093"/>
    <lineage>
        <taxon>Bacteria</taxon>
        <taxon>Bacillati</taxon>
        <taxon>Bacillota</taxon>
        <taxon>Bacilli</taxon>
        <taxon>Lactobacillales</taxon>
        <taxon>Aerococcaceae</taxon>
        <taxon>Ignavigranum</taxon>
    </lineage>
</organism>
<dbReference type="UniPathway" id="UPA00782"/>
<sequence length="425" mass="50192">MHFSKFAVINYNLQKNTLNIFHLINKSVISVAFDFEIKGKSNEYLLEQLNSDQIDSLKNLDIICENKFFDYNKYEIQREMYKYSDKICRFVIHLNYDCNLSCSYCYQNVINKKIIMNDITLNQVNNFIIKVKRKIKPEALDVCFIGGEPTLHSEKILQIMKTINKNCNNIIYSIVTNGTYGNKRILKKLFKLGLNNFMITLDGPQKIHDYLRKDNNNRGSYQTIIRNLKKMQQYFPGVNVSLNCNLNQLNYKYIEELLLDLREKQIYYPIMYSFVIDTKAKKNQNTISNFQTIWKDIHQLSERYGYQFQPFYRDTYLACSLFQKNNYTIGADGYLYACIEAVGIPQYKQSHVNLYGSEYFNIKQAEFIEIDNHFEVCMDCQLLPICDGGCLYQKNNKNFKCPLNDLKNNDIDMALNYYFGEKNVE</sequence>
<dbReference type="PROSITE" id="PS51918">
    <property type="entry name" value="RADICAL_SAM"/>
    <property type="match status" value="1"/>
</dbReference>
<keyword evidence="5" id="KW-0408">Iron</keyword>
<dbReference type="PANTHER" id="PTHR43273:SF3">
    <property type="entry name" value="ANAEROBIC SULFATASE-MATURATING ENZYME HOMOLOG ASLB-RELATED"/>
    <property type="match status" value="1"/>
</dbReference>
<dbReference type="InterPro" id="IPR023867">
    <property type="entry name" value="Sulphatase_maturase_rSAM"/>
</dbReference>
<dbReference type="GO" id="GO:0032324">
    <property type="term" value="P:molybdopterin cofactor biosynthetic process"/>
    <property type="evidence" value="ECO:0007669"/>
    <property type="project" value="UniProtKB-ARBA"/>
</dbReference>
<dbReference type="PROSITE" id="PS01305">
    <property type="entry name" value="MOAA_NIFB_PQQE"/>
    <property type="match status" value="1"/>
</dbReference>
<accession>A0A1H8ZB92</accession>
<dbReference type="Gene3D" id="3.20.20.70">
    <property type="entry name" value="Aldolase class I"/>
    <property type="match status" value="1"/>
</dbReference>
<evidence type="ECO:0000259" key="8">
    <source>
        <dbReference type="PROSITE" id="PS51918"/>
    </source>
</evidence>
<feature type="domain" description="Radical SAM core" evidence="8">
    <location>
        <begin position="83"/>
        <end position="310"/>
    </location>
</feature>
<dbReference type="SFLD" id="SFLDG01386">
    <property type="entry name" value="main_SPASM_domain-containing"/>
    <property type="match status" value="1"/>
</dbReference>
<dbReference type="RefSeq" id="WP_092569876.1">
    <property type="nucleotide sequence ID" value="NZ_FOEN01000001.1"/>
</dbReference>
<dbReference type="PANTHER" id="PTHR43273">
    <property type="entry name" value="ANAEROBIC SULFATASE-MATURATING ENZYME HOMOLOG ASLB-RELATED"/>
    <property type="match status" value="1"/>
</dbReference>
<dbReference type="Proteomes" id="UP000198833">
    <property type="component" value="Unassembled WGS sequence"/>
</dbReference>
<dbReference type="AlphaFoldDB" id="A0A1H8ZB92"/>
<dbReference type="InterPro" id="IPR058240">
    <property type="entry name" value="rSAM_sf"/>
</dbReference>
<proteinExistence type="inferred from homology"/>
<evidence type="ECO:0000256" key="7">
    <source>
        <dbReference type="ARBA" id="ARBA00023601"/>
    </source>
</evidence>
<evidence type="ECO:0000256" key="6">
    <source>
        <dbReference type="ARBA" id="ARBA00023014"/>
    </source>
</evidence>
<dbReference type="NCBIfam" id="TIGR04085">
    <property type="entry name" value="rSAM_more_4Fe4S"/>
    <property type="match status" value="1"/>
</dbReference>